<evidence type="ECO:0000256" key="14">
    <source>
        <dbReference type="ARBA" id="ARBA00051301"/>
    </source>
</evidence>
<evidence type="ECO:0000256" key="2">
    <source>
        <dbReference type="ARBA" id="ARBA00001947"/>
    </source>
</evidence>
<keyword evidence="12" id="KW-0457">Lysine biosynthesis</keyword>
<keyword evidence="9" id="KW-0378">Hydrolase</keyword>
<comment type="cofactor">
    <cofactor evidence="1">
        <name>Co(2+)</name>
        <dbReference type="ChEBI" id="CHEBI:48828"/>
    </cofactor>
</comment>
<evidence type="ECO:0000256" key="10">
    <source>
        <dbReference type="ARBA" id="ARBA00022833"/>
    </source>
</evidence>
<accession>A0ABW4BED7</accession>
<dbReference type="InterPro" id="IPR011650">
    <property type="entry name" value="Peptidase_M20_dimer"/>
</dbReference>
<dbReference type="PROSITE" id="PS00758">
    <property type="entry name" value="ARGE_DAPE_CPG2_1"/>
    <property type="match status" value="1"/>
</dbReference>
<evidence type="ECO:0000256" key="7">
    <source>
        <dbReference type="ARBA" id="ARBA00022605"/>
    </source>
</evidence>
<dbReference type="NCBIfam" id="TIGR01910">
    <property type="entry name" value="DapE-ArgE"/>
    <property type="match status" value="1"/>
</dbReference>
<dbReference type="CDD" id="cd08659">
    <property type="entry name" value="M20_ArgE_DapE-like"/>
    <property type="match status" value="1"/>
</dbReference>
<evidence type="ECO:0000256" key="9">
    <source>
        <dbReference type="ARBA" id="ARBA00022801"/>
    </source>
</evidence>
<evidence type="ECO:0000256" key="1">
    <source>
        <dbReference type="ARBA" id="ARBA00001941"/>
    </source>
</evidence>
<keyword evidence="13" id="KW-0170">Cobalt</keyword>
<gene>
    <name evidence="16" type="ORF">ACFQ41_03200</name>
</gene>
<evidence type="ECO:0000313" key="17">
    <source>
        <dbReference type="Proteomes" id="UP001597199"/>
    </source>
</evidence>
<dbReference type="InterPro" id="IPR036264">
    <property type="entry name" value="Bact_exopeptidase_dim_dom"/>
</dbReference>
<evidence type="ECO:0000259" key="15">
    <source>
        <dbReference type="Pfam" id="PF07687"/>
    </source>
</evidence>
<sequence>MSEDLEFLKDLIRIDSSTANGNETSVAKVIQAKLAENGIDSKLVNYAPGRDSLVADLNPDAPGPILGFTGHEDVVNPGDPDKWDHDPFEPYEDGDKLYGRGTADMKSGLAGLVLALIRLKKAGFPHHVRLLATVGEEYGAYGAKQLTEEGYADDLSALLVGEGGDKTIKTGHGGSYNYRIISHGKSVHSSQPSKGINAIQKLADFITEERHLFDDAPEYPALGPFVHTITIINGGKQINTIPDYAELRGNARPTPVFLNDEVTKRLQGLAEKLSNDGRPGTLEFKLIHSFIPVNDNPDSKAVNVLDDAIQAVRGEQLKREFVNGATDASEFVKSPTKFDIVWYGPTSDGPEKAHQLNEFVSIKRYEAAIDIYETFAKNYFA</sequence>
<comment type="catalytic activity">
    <reaction evidence="14">
        <text>N-succinyl-(2S,6S)-2,6-diaminopimelate + H2O = (2S,6S)-2,6-diaminopimelate + succinate</text>
        <dbReference type="Rhea" id="RHEA:22608"/>
        <dbReference type="ChEBI" id="CHEBI:15377"/>
        <dbReference type="ChEBI" id="CHEBI:30031"/>
        <dbReference type="ChEBI" id="CHEBI:57609"/>
        <dbReference type="ChEBI" id="CHEBI:58087"/>
        <dbReference type="EC" id="3.5.1.18"/>
    </reaction>
</comment>
<proteinExistence type="inferred from homology"/>
<evidence type="ECO:0000256" key="13">
    <source>
        <dbReference type="ARBA" id="ARBA00023285"/>
    </source>
</evidence>
<evidence type="ECO:0000256" key="12">
    <source>
        <dbReference type="ARBA" id="ARBA00023154"/>
    </source>
</evidence>
<dbReference type="SUPFAM" id="SSF53187">
    <property type="entry name" value="Zn-dependent exopeptidases"/>
    <property type="match status" value="1"/>
</dbReference>
<feature type="domain" description="Peptidase M20 dimerisation" evidence="15">
    <location>
        <begin position="170"/>
        <end position="274"/>
    </location>
</feature>
<dbReference type="NCBIfam" id="NF006365">
    <property type="entry name" value="PRK08588.1"/>
    <property type="match status" value="1"/>
</dbReference>
<comment type="cofactor">
    <cofactor evidence="2">
        <name>Zn(2+)</name>
        <dbReference type="ChEBI" id="CHEBI:29105"/>
    </cofactor>
</comment>
<dbReference type="Pfam" id="PF01546">
    <property type="entry name" value="Peptidase_M20"/>
    <property type="match status" value="1"/>
</dbReference>
<dbReference type="PROSITE" id="PS00759">
    <property type="entry name" value="ARGE_DAPE_CPG2_2"/>
    <property type="match status" value="1"/>
</dbReference>
<dbReference type="Gene3D" id="3.40.630.10">
    <property type="entry name" value="Zn peptidases"/>
    <property type="match status" value="2"/>
</dbReference>
<name>A0ABW4BED7_9LACO</name>
<evidence type="ECO:0000256" key="5">
    <source>
        <dbReference type="ARBA" id="ARBA00011921"/>
    </source>
</evidence>
<keyword evidence="17" id="KW-1185">Reference proteome</keyword>
<keyword evidence="10" id="KW-0862">Zinc</keyword>
<evidence type="ECO:0000256" key="3">
    <source>
        <dbReference type="ARBA" id="ARBA00005130"/>
    </source>
</evidence>
<evidence type="ECO:0000256" key="4">
    <source>
        <dbReference type="ARBA" id="ARBA00006247"/>
    </source>
</evidence>
<comment type="pathway">
    <text evidence="3">Amino-acid biosynthesis; L-lysine biosynthesis via DAP pathway; LL-2,6-diaminopimelate from (S)-tetrahydrodipicolinate (succinylase route): step 3/3.</text>
</comment>
<comment type="similarity">
    <text evidence="4">Belongs to the peptidase M20A family.</text>
</comment>
<evidence type="ECO:0000313" key="16">
    <source>
        <dbReference type="EMBL" id="MFD1398311.1"/>
    </source>
</evidence>
<dbReference type="InterPro" id="IPR010182">
    <property type="entry name" value="ArgE/DapE"/>
</dbReference>
<dbReference type="EMBL" id="JBHTOA010000016">
    <property type="protein sequence ID" value="MFD1398311.1"/>
    <property type="molecule type" value="Genomic_DNA"/>
</dbReference>
<organism evidence="16 17">
    <name type="scientific">Lacticaseibacillus suilingensis</name>
    <dbReference type="NCBI Taxonomy" id="2799577"/>
    <lineage>
        <taxon>Bacteria</taxon>
        <taxon>Bacillati</taxon>
        <taxon>Bacillota</taxon>
        <taxon>Bacilli</taxon>
        <taxon>Lactobacillales</taxon>
        <taxon>Lactobacillaceae</taxon>
        <taxon>Lacticaseibacillus</taxon>
    </lineage>
</organism>
<dbReference type="EC" id="3.5.1.18" evidence="5"/>
<evidence type="ECO:0000256" key="6">
    <source>
        <dbReference type="ARBA" id="ARBA00016853"/>
    </source>
</evidence>
<dbReference type="RefSeq" id="WP_204117828.1">
    <property type="nucleotide sequence ID" value="NZ_BOLV01000001.1"/>
</dbReference>
<keyword evidence="8" id="KW-0479">Metal-binding</keyword>
<keyword evidence="7" id="KW-0028">Amino-acid biosynthesis</keyword>
<dbReference type="Proteomes" id="UP001597199">
    <property type="component" value="Unassembled WGS sequence"/>
</dbReference>
<dbReference type="InterPro" id="IPR001261">
    <property type="entry name" value="ArgE/DapE_CS"/>
</dbReference>
<protein>
    <recommendedName>
        <fullName evidence="6">Probable succinyl-diaminopimelate desuccinylase</fullName>
        <ecNumber evidence="5">3.5.1.18</ecNumber>
    </recommendedName>
</protein>
<dbReference type="Pfam" id="PF07687">
    <property type="entry name" value="M20_dimer"/>
    <property type="match status" value="1"/>
</dbReference>
<reference evidence="17" key="1">
    <citation type="journal article" date="2019" name="Int. J. Syst. Evol. Microbiol.">
        <title>The Global Catalogue of Microorganisms (GCM) 10K type strain sequencing project: providing services to taxonomists for standard genome sequencing and annotation.</title>
        <authorList>
            <consortium name="The Broad Institute Genomics Platform"/>
            <consortium name="The Broad Institute Genome Sequencing Center for Infectious Disease"/>
            <person name="Wu L."/>
            <person name="Ma J."/>
        </authorList>
    </citation>
    <scope>NUCLEOTIDE SEQUENCE [LARGE SCALE GENOMIC DNA]</scope>
    <source>
        <strain evidence="17">CCM 9110</strain>
    </source>
</reference>
<dbReference type="InterPro" id="IPR050072">
    <property type="entry name" value="Peptidase_M20A"/>
</dbReference>
<dbReference type="Gene3D" id="3.30.70.360">
    <property type="match status" value="1"/>
</dbReference>
<evidence type="ECO:0000256" key="11">
    <source>
        <dbReference type="ARBA" id="ARBA00022915"/>
    </source>
</evidence>
<dbReference type="InterPro" id="IPR002933">
    <property type="entry name" value="Peptidase_M20"/>
</dbReference>
<dbReference type="SUPFAM" id="SSF55031">
    <property type="entry name" value="Bacterial exopeptidase dimerisation domain"/>
    <property type="match status" value="1"/>
</dbReference>
<evidence type="ECO:0000256" key="8">
    <source>
        <dbReference type="ARBA" id="ARBA00022723"/>
    </source>
</evidence>
<dbReference type="PANTHER" id="PTHR43808:SF8">
    <property type="entry name" value="PEPTIDASE M20 DIMERISATION DOMAIN-CONTAINING PROTEIN"/>
    <property type="match status" value="1"/>
</dbReference>
<comment type="caution">
    <text evidence="16">The sequence shown here is derived from an EMBL/GenBank/DDBJ whole genome shotgun (WGS) entry which is preliminary data.</text>
</comment>
<dbReference type="PANTHER" id="PTHR43808">
    <property type="entry name" value="ACETYLORNITHINE DEACETYLASE"/>
    <property type="match status" value="1"/>
</dbReference>
<keyword evidence="11" id="KW-0220">Diaminopimelate biosynthesis</keyword>